<proteinExistence type="predicted"/>
<feature type="coiled-coil region" evidence="1">
    <location>
        <begin position="187"/>
        <end position="313"/>
    </location>
</feature>
<keyword evidence="2" id="KW-0472">Membrane</keyword>
<name>A0A0H2XKT7_BURO1</name>
<dbReference type="GO" id="GO:0004713">
    <property type="term" value="F:protein tyrosine kinase activity"/>
    <property type="evidence" value="ECO:0007669"/>
    <property type="project" value="TreeGrafter"/>
</dbReference>
<gene>
    <name evidence="3" type="ordered locus">Bcen_0295</name>
</gene>
<accession>A0A0H2XKT7</accession>
<keyword evidence="2" id="KW-0812">Transmembrane</keyword>
<dbReference type="InterPro" id="IPR050445">
    <property type="entry name" value="Bact_polysacc_biosynth/exp"/>
</dbReference>
<feature type="transmembrane region" description="Helical" evidence="2">
    <location>
        <begin position="356"/>
        <end position="377"/>
    </location>
</feature>
<evidence type="ECO:0000313" key="3">
    <source>
        <dbReference type="EMBL" id="ABF75207.1"/>
    </source>
</evidence>
<feature type="transmembrane region" description="Helical" evidence="2">
    <location>
        <begin position="27"/>
        <end position="47"/>
    </location>
</feature>
<evidence type="ECO:0000256" key="1">
    <source>
        <dbReference type="SAM" id="Coils"/>
    </source>
</evidence>
<keyword evidence="1" id="KW-0175">Coiled coil</keyword>
<sequence>MEVTAPSAAHRDSLVHKLTNKLRRASPLFICTVVIPTVVATTYYGLIASDVYISESRFVVRSPERQSQTTLGALLTNTGLSRSQDDSYTVEDYILSRDALKRLNEKVNVAGGYSASTVDIFSRFGGFSFDKSFEALYRYYQNKVTVQLDSASSITTLTTRAFTPEQAYAANENLIEMSEGLVNQLNNRAREDMIKFASREVETAEQRARTAALNLSDYRNKKGVIDPERQSALQLQQVANLQDEMASATVTLNQVRQASRDNPQIPILENRISSLRDEIAKRNNQVTGGDRSLANKAAEYERLSLERDFADKQLAIALSSLEQARNDAMRKQLYLERVVQPSKPDMALEPRRLRNILATLILGIIAWGVLTILIAGIREHRD</sequence>
<protein>
    <submittedName>
        <fullName evidence="3">Lipopolysaccharide biosynthesis</fullName>
    </submittedName>
</protein>
<dbReference type="PANTHER" id="PTHR32309">
    <property type="entry name" value="TYROSINE-PROTEIN KINASE"/>
    <property type="match status" value="1"/>
</dbReference>
<reference evidence="3" key="1">
    <citation type="submission" date="2006-05" db="EMBL/GenBank/DDBJ databases">
        <title>Complete sequence of chromosome 1 of Burkholderia cenocepacia AU 1054.</title>
        <authorList>
            <consortium name="US DOE Joint Genome Institute"/>
            <person name="Copeland A."/>
            <person name="Lucas S."/>
            <person name="Lapidus A."/>
            <person name="Barry K."/>
            <person name="Detter J.C."/>
            <person name="Glavina del Rio T."/>
            <person name="Hammon N."/>
            <person name="Israni S."/>
            <person name="Dalin E."/>
            <person name="Tice H."/>
            <person name="Pitluck S."/>
            <person name="Chain P."/>
            <person name="Malfatti S."/>
            <person name="Shin M."/>
            <person name="Vergez L."/>
            <person name="Schmutz J."/>
            <person name="Larimer F."/>
            <person name="Land M."/>
            <person name="Hauser L."/>
            <person name="Kyrpides N."/>
            <person name="Lykidis A."/>
            <person name="LiPuma J.J."/>
            <person name="Konstantinidis K."/>
            <person name="Tiedje J.M."/>
            <person name="Richardson P."/>
        </authorList>
    </citation>
    <scope>NUCLEOTIDE SEQUENCE [LARGE SCALE GENOMIC DNA]</scope>
    <source>
        <strain evidence="3">AU 1054</strain>
    </source>
</reference>
<organism evidence="3">
    <name type="scientific">Burkholderia orbicola (strain AU 1054)</name>
    <dbReference type="NCBI Taxonomy" id="331271"/>
    <lineage>
        <taxon>Bacteria</taxon>
        <taxon>Pseudomonadati</taxon>
        <taxon>Pseudomonadota</taxon>
        <taxon>Betaproteobacteria</taxon>
        <taxon>Burkholderiales</taxon>
        <taxon>Burkholderiaceae</taxon>
        <taxon>Burkholderia</taxon>
        <taxon>Burkholderia cepacia complex</taxon>
        <taxon>Burkholderia orbicola</taxon>
    </lineage>
</organism>
<evidence type="ECO:0000256" key="2">
    <source>
        <dbReference type="SAM" id="Phobius"/>
    </source>
</evidence>
<dbReference type="PANTHER" id="PTHR32309:SF13">
    <property type="entry name" value="FERRIC ENTEROBACTIN TRANSPORT PROTEIN FEPE"/>
    <property type="match status" value="1"/>
</dbReference>
<keyword evidence="2" id="KW-1133">Transmembrane helix</keyword>
<dbReference type="HOGENOM" id="CLU_027864_0_1_4"/>
<dbReference type="GO" id="GO:0005886">
    <property type="term" value="C:plasma membrane"/>
    <property type="evidence" value="ECO:0007669"/>
    <property type="project" value="TreeGrafter"/>
</dbReference>
<dbReference type="EMBL" id="CP000378">
    <property type="protein sequence ID" value="ABF75207.1"/>
    <property type="molecule type" value="Genomic_DNA"/>
</dbReference>
<dbReference type="AlphaFoldDB" id="A0A0H2XKT7"/>